<dbReference type="Pfam" id="PF00566">
    <property type="entry name" value="RabGAP-TBC"/>
    <property type="match status" value="1"/>
</dbReference>
<dbReference type="InterPro" id="IPR017937">
    <property type="entry name" value="Thioredoxin_CS"/>
</dbReference>
<dbReference type="AlphaFoldDB" id="A0A9P1BQC9"/>
<dbReference type="PANTHER" id="PTHR45672">
    <property type="entry name" value="PROTEIN DISULFIDE-ISOMERASE C17H9.14C-RELATED"/>
    <property type="match status" value="1"/>
</dbReference>
<evidence type="ECO:0000313" key="6">
    <source>
        <dbReference type="EMBL" id="CAL4764577.1"/>
    </source>
</evidence>
<evidence type="ECO:0000313" key="5">
    <source>
        <dbReference type="EMBL" id="CAL1130640.1"/>
    </source>
</evidence>
<dbReference type="Pfam" id="PF00085">
    <property type="entry name" value="Thioredoxin"/>
    <property type="match status" value="2"/>
</dbReference>
<organism evidence="4">
    <name type="scientific">Cladocopium goreaui</name>
    <dbReference type="NCBI Taxonomy" id="2562237"/>
    <lineage>
        <taxon>Eukaryota</taxon>
        <taxon>Sar</taxon>
        <taxon>Alveolata</taxon>
        <taxon>Dinophyceae</taxon>
        <taxon>Suessiales</taxon>
        <taxon>Symbiodiniaceae</taxon>
        <taxon>Cladocopium</taxon>
    </lineage>
</organism>
<evidence type="ECO:0000313" key="7">
    <source>
        <dbReference type="Proteomes" id="UP001152797"/>
    </source>
</evidence>
<dbReference type="InterPro" id="IPR000195">
    <property type="entry name" value="Rab-GAP-TBC_dom"/>
</dbReference>
<dbReference type="SUPFAM" id="SSF47923">
    <property type="entry name" value="Ypt/Rab-GAP domain of gyp1p"/>
    <property type="match status" value="1"/>
</dbReference>
<dbReference type="PANTHER" id="PTHR45672:SF3">
    <property type="entry name" value="THIOREDOXIN DOMAIN-CONTAINING PROTEIN 5"/>
    <property type="match status" value="1"/>
</dbReference>
<protein>
    <submittedName>
        <fullName evidence="6">Protein disulfide-isomerase A6 (Calcium-bindin g protein 1) (CaBP1) (Protein disulfide isomerase P5) (Thioredoxin domain-containing protein 7)</fullName>
    </submittedName>
</protein>
<comment type="similarity">
    <text evidence="1">Belongs to the protein disulfide isomerase family.</text>
</comment>
<dbReference type="PROSITE" id="PS51352">
    <property type="entry name" value="THIOREDOXIN_2"/>
    <property type="match status" value="2"/>
</dbReference>
<dbReference type="PROSITE" id="PS00194">
    <property type="entry name" value="THIOREDOXIN_1"/>
    <property type="match status" value="1"/>
</dbReference>
<dbReference type="GO" id="GO:0006457">
    <property type="term" value="P:protein folding"/>
    <property type="evidence" value="ECO:0007669"/>
    <property type="project" value="TreeGrafter"/>
</dbReference>
<dbReference type="CDD" id="cd02961">
    <property type="entry name" value="PDI_a_family"/>
    <property type="match status" value="2"/>
</dbReference>
<evidence type="ECO:0000256" key="2">
    <source>
        <dbReference type="ARBA" id="ARBA00022729"/>
    </source>
</evidence>
<dbReference type="EMBL" id="CAMXCT030000331">
    <property type="protein sequence ID" value="CAL4764577.1"/>
    <property type="molecule type" value="Genomic_DNA"/>
</dbReference>
<gene>
    <name evidence="4" type="ORF">C1SCF055_LOCUS5418</name>
</gene>
<dbReference type="OrthoDB" id="294251at2759"/>
<evidence type="ECO:0000259" key="3">
    <source>
        <dbReference type="PROSITE" id="PS51352"/>
    </source>
</evidence>
<keyword evidence="2" id="KW-0732">Signal</keyword>
<dbReference type="InterPro" id="IPR036249">
    <property type="entry name" value="Thioredoxin-like_sf"/>
</dbReference>
<evidence type="ECO:0000313" key="4">
    <source>
        <dbReference type="EMBL" id="CAI3977265.1"/>
    </source>
</evidence>
<comment type="caution">
    <text evidence="4">The sequence shown here is derived from an EMBL/GenBank/DDBJ whole genome shotgun (WGS) entry which is preliminary data.</text>
</comment>
<name>A0A9P1BQC9_9DINO</name>
<dbReference type="EMBL" id="CAMXCT020000331">
    <property type="protein sequence ID" value="CAL1130640.1"/>
    <property type="molecule type" value="Genomic_DNA"/>
</dbReference>
<dbReference type="InterPro" id="IPR013766">
    <property type="entry name" value="Thioredoxin_domain"/>
</dbReference>
<feature type="domain" description="Thioredoxin" evidence="3">
    <location>
        <begin position="486"/>
        <end position="603"/>
    </location>
</feature>
<reference evidence="5" key="2">
    <citation type="submission" date="2024-04" db="EMBL/GenBank/DDBJ databases">
        <authorList>
            <person name="Chen Y."/>
            <person name="Shah S."/>
            <person name="Dougan E. K."/>
            <person name="Thang M."/>
            <person name="Chan C."/>
        </authorList>
    </citation>
    <scope>NUCLEOTIDE SEQUENCE [LARGE SCALE GENOMIC DNA]</scope>
</reference>
<dbReference type="GO" id="GO:0003756">
    <property type="term" value="F:protein disulfide isomerase activity"/>
    <property type="evidence" value="ECO:0007669"/>
    <property type="project" value="TreeGrafter"/>
</dbReference>
<dbReference type="EMBL" id="CAMXCT010000331">
    <property type="protein sequence ID" value="CAI3977265.1"/>
    <property type="molecule type" value="Genomic_DNA"/>
</dbReference>
<sequence length="674" mass="74234">MEPVEAVCAIPAPPEGARIFRADANRTFRSEPNRLVCIKLLSFSQQKFGDYQQSLGYVAGLLLLFFDPATCFKVLTVLNDSPKYLPGYWRGEATACAVDGYVCEGLLKPHMRAKLKELGLLPETFVQKWFAGLCIHHLPYGLLFDFLDQFFQHGNSFLFQFFLAFFDTFEAEIMSAANNPEANMLIRFESAPEPRLRQALQDATAERYVATIKSLDVHQCRISAFQEALSRRLQSANEGMWREVWLHQFSLRSAEVQSSQQLFLPWDVLGANHSNIANVITATLIGERGIFAENWIWRFESCCKAGINTSGANAGLEAQRQVNSIAQGDAMERPLQLGLSVKWGCNGQNQHLEIGLVLAAQFRALALGAATPAATGEVQVLTASNFSTSVREGMEQPWFVEFYSPHCGHCKRLASVWEQLAKQLEGKVAVAKVDATYEESLADEWDVTGYPTLVLVAGGKRYDFRGGRSLEALKSFALGGYLQSQEPSTESSPAFGGEHVLSLSGDMEEVVRSSAKAMFIVFYLRGCGHCRSMESTWGSLALELKDQVQVASLDAQQFRPLTELWRVERFPTMKLVAGNRVYDFEGDREVEDLKAFALKGFSALPGEPLPPRLSDLPSSTAQPGGAPRSNSIHLAVGFGLGMVCAAAAWAMCTCLRPASPASSKPAAEKEVKGD</sequence>
<dbReference type="Gene3D" id="1.10.472.80">
    <property type="entry name" value="Ypt/Rab-GAP domain of gyp1p, domain 3"/>
    <property type="match status" value="1"/>
</dbReference>
<dbReference type="SUPFAM" id="SSF52833">
    <property type="entry name" value="Thioredoxin-like"/>
    <property type="match status" value="2"/>
</dbReference>
<feature type="domain" description="Thioredoxin" evidence="3">
    <location>
        <begin position="358"/>
        <end position="483"/>
    </location>
</feature>
<dbReference type="GO" id="GO:0005783">
    <property type="term" value="C:endoplasmic reticulum"/>
    <property type="evidence" value="ECO:0007669"/>
    <property type="project" value="TreeGrafter"/>
</dbReference>
<dbReference type="InterPro" id="IPR051063">
    <property type="entry name" value="PDI"/>
</dbReference>
<dbReference type="Gene3D" id="3.40.30.10">
    <property type="entry name" value="Glutaredoxin"/>
    <property type="match status" value="2"/>
</dbReference>
<dbReference type="InterPro" id="IPR035969">
    <property type="entry name" value="Rab-GAP_TBC_sf"/>
</dbReference>
<dbReference type="Proteomes" id="UP001152797">
    <property type="component" value="Unassembled WGS sequence"/>
</dbReference>
<reference evidence="4" key="1">
    <citation type="submission" date="2022-10" db="EMBL/GenBank/DDBJ databases">
        <authorList>
            <person name="Chen Y."/>
            <person name="Dougan E. K."/>
            <person name="Chan C."/>
            <person name="Rhodes N."/>
            <person name="Thang M."/>
        </authorList>
    </citation>
    <scope>NUCLEOTIDE SEQUENCE</scope>
</reference>
<keyword evidence="7" id="KW-1185">Reference proteome</keyword>
<proteinExistence type="inferred from homology"/>
<evidence type="ECO:0000256" key="1">
    <source>
        <dbReference type="ARBA" id="ARBA00006347"/>
    </source>
</evidence>
<accession>A0A9P1BQC9</accession>